<dbReference type="EMBL" id="CM004391">
    <property type="protein sequence ID" value="OAY50503.1"/>
    <property type="molecule type" value="Genomic_DNA"/>
</dbReference>
<keyword evidence="1" id="KW-1133">Transmembrane helix</keyword>
<keyword evidence="1" id="KW-0812">Transmembrane</keyword>
<sequence>MNKGFEALRDFIRNEGQLGLGKNNYDDPLILLKYICPITQRENGMSHPIQSDYYLYLVFLSLKPLLLLAFSINYTHHLPFSLFLSLSLIYCAAILAY</sequence>
<keyword evidence="1" id="KW-0472">Membrane</keyword>
<dbReference type="EMBL" id="CM004391">
    <property type="protein sequence ID" value="OAY50504.1"/>
    <property type="molecule type" value="Genomic_DNA"/>
</dbReference>
<evidence type="ECO:0000256" key="1">
    <source>
        <dbReference type="SAM" id="Phobius"/>
    </source>
</evidence>
<feature type="transmembrane region" description="Helical" evidence="1">
    <location>
        <begin position="78"/>
        <end position="96"/>
    </location>
</feature>
<organism evidence="2">
    <name type="scientific">Manihot esculenta</name>
    <name type="common">Cassava</name>
    <name type="synonym">Jatropha manihot</name>
    <dbReference type="NCBI Taxonomy" id="3983"/>
    <lineage>
        <taxon>Eukaryota</taxon>
        <taxon>Viridiplantae</taxon>
        <taxon>Streptophyta</taxon>
        <taxon>Embryophyta</taxon>
        <taxon>Tracheophyta</taxon>
        <taxon>Spermatophyta</taxon>
        <taxon>Magnoliopsida</taxon>
        <taxon>eudicotyledons</taxon>
        <taxon>Gunneridae</taxon>
        <taxon>Pentapetalae</taxon>
        <taxon>rosids</taxon>
        <taxon>fabids</taxon>
        <taxon>Malpighiales</taxon>
        <taxon>Euphorbiaceae</taxon>
        <taxon>Crotonoideae</taxon>
        <taxon>Manihoteae</taxon>
        <taxon>Manihot</taxon>
    </lineage>
</organism>
<gene>
    <name evidence="2" type="ORF">MANES_05G141300</name>
</gene>
<reference evidence="2" key="1">
    <citation type="submission" date="2016-02" db="EMBL/GenBank/DDBJ databases">
        <title>WGS assembly of Manihot esculenta.</title>
        <authorList>
            <person name="Bredeson J.V."/>
            <person name="Prochnik S.E."/>
            <person name="Lyons J.B."/>
            <person name="Schmutz J."/>
            <person name="Grimwood J."/>
            <person name="Vrebalov J."/>
            <person name="Bart R.S."/>
            <person name="Amuge T."/>
            <person name="Ferguson M.E."/>
            <person name="Green R."/>
            <person name="Putnam N."/>
            <person name="Stites J."/>
            <person name="Rounsley S."/>
            <person name="Rokhsar D.S."/>
        </authorList>
    </citation>
    <scope>NUCLEOTIDE SEQUENCE [LARGE SCALE GENOMIC DNA]</scope>
    <source>
        <tissue evidence="2">Leaf</tissue>
    </source>
</reference>
<protein>
    <submittedName>
        <fullName evidence="2">Uncharacterized protein</fullName>
    </submittedName>
</protein>
<feature type="transmembrane region" description="Helical" evidence="1">
    <location>
        <begin position="53"/>
        <end position="72"/>
    </location>
</feature>
<evidence type="ECO:0000313" key="2">
    <source>
        <dbReference type="EMBL" id="OAY50504.1"/>
    </source>
</evidence>
<dbReference type="EMBL" id="CM004391">
    <property type="protein sequence ID" value="OAY50505.1"/>
    <property type="molecule type" value="Genomic_DNA"/>
</dbReference>
<proteinExistence type="predicted"/>
<name>A0A251LC81_MANES</name>
<accession>A0A251LC81</accession>
<dbReference type="AlphaFoldDB" id="A0A251LC81"/>